<feature type="compositionally biased region" description="Basic and acidic residues" evidence="1">
    <location>
        <begin position="54"/>
        <end position="67"/>
    </location>
</feature>
<dbReference type="EMBL" id="LAZR01048585">
    <property type="protein sequence ID" value="KKK91588.1"/>
    <property type="molecule type" value="Genomic_DNA"/>
</dbReference>
<gene>
    <name evidence="2" type="ORF">LCGC14_2711450</name>
</gene>
<feature type="region of interest" description="Disordered" evidence="1">
    <location>
        <begin position="54"/>
        <end position="73"/>
    </location>
</feature>
<evidence type="ECO:0000256" key="1">
    <source>
        <dbReference type="SAM" id="MobiDB-lite"/>
    </source>
</evidence>
<proteinExistence type="predicted"/>
<feature type="compositionally biased region" description="Basic and acidic residues" evidence="1">
    <location>
        <begin position="1"/>
        <end position="22"/>
    </location>
</feature>
<evidence type="ECO:0000313" key="2">
    <source>
        <dbReference type="EMBL" id="KKK91588.1"/>
    </source>
</evidence>
<dbReference type="AlphaFoldDB" id="A0A0F8ZCV8"/>
<feature type="region of interest" description="Disordered" evidence="1">
    <location>
        <begin position="1"/>
        <end position="28"/>
    </location>
</feature>
<name>A0A0F8ZCV8_9ZZZZ</name>
<accession>A0A0F8ZCV8</accession>
<protein>
    <submittedName>
        <fullName evidence="2">Uncharacterized protein</fullName>
    </submittedName>
</protein>
<sequence>MSEQPDKNDLKSGKEKLSHVETRSSSSAKPIFKCQDCGYIEEIPADVLKKMDNDEPFEKPVHHDKPMHISVVK</sequence>
<organism evidence="2">
    <name type="scientific">marine sediment metagenome</name>
    <dbReference type="NCBI Taxonomy" id="412755"/>
    <lineage>
        <taxon>unclassified sequences</taxon>
        <taxon>metagenomes</taxon>
        <taxon>ecological metagenomes</taxon>
    </lineage>
</organism>
<comment type="caution">
    <text evidence="2">The sequence shown here is derived from an EMBL/GenBank/DDBJ whole genome shotgun (WGS) entry which is preliminary data.</text>
</comment>
<reference evidence="2" key="1">
    <citation type="journal article" date="2015" name="Nature">
        <title>Complex archaea that bridge the gap between prokaryotes and eukaryotes.</title>
        <authorList>
            <person name="Spang A."/>
            <person name="Saw J.H."/>
            <person name="Jorgensen S.L."/>
            <person name="Zaremba-Niedzwiedzka K."/>
            <person name="Martijn J."/>
            <person name="Lind A.E."/>
            <person name="van Eijk R."/>
            <person name="Schleper C."/>
            <person name="Guy L."/>
            <person name="Ettema T.J."/>
        </authorList>
    </citation>
    <scope>NUCLEOTIDE SEQUENCE</scope>
</reference>